<dbReference type="GO" id="GO:0004056">
    <property type="term" value="F:argininosuccinate lyase activity"/>
    <property type="evidence" value="ECO:0007669"/>
    <property type="project" value="UniProtKB-UniRule"/>
</dbReference>
<dbReference type="InterPro" id="IPR024083">
    <property type="entry name" value="Fumarase/histidase_N"/>
</dbReference>
<protein>
    <recommendedName>
        <fullName evidence="2 5">Argininosuccinate lyase</fullName>
        <shortName evidence="5">ASAL</shortName>
        <ecNumber evidence="2 5">4.3.2.1</ecNumber>
    </recommendedName>
    <alternativeName>
        <fullName evidence="5">Arginosuccinase</fullName>
    </alternativeName>
</protein>
<dbReference type="InterPro" id="IPR029419">
    <property type="entry name" value="Arg_succ_lyase_C"/>
</dbReference>
<dbReference type="Pfam" id="PF14698">
    <property type="entry name" value="ASL_C2"/>
    <property type="match status" value="1"/>
</dbReference>
<dbReference type="CDD" id="cd01359">
    <property type="entry name" value="Argininosuccinate_lyase"/>
    <property type="match status" value="1"/>
</dbReference>
<dbReference type="HAMAP" id="MF_00006">
    <property type="entry name" value="Arg_succ_lyase"/>
    <property type="match status" value="1"/>
</dbReference>
<keyword evidence="4 5" id="KW-0456">Lyase</keyword>
<sequence>MPTGTEKFTSRLGSTPAFTTTPFSQGDPRQDREDALNRDLQLHKAHVVMLAEQSIISVETAKAILAELLELERLGIEAISFDSSLGLYLSTEKYLVDRLSADVAGRMHTARSRNDLEPANSRLYVRDKINQIVQALVGLKSALLLRATEHVETVMPGYTHHSQHAQPITFAHYLLASHDAFSRDIRRFEQAYAVVNLSPMGGCALAGTGFPISRERVAGLLGFDGLVENSLDATGHVDFLLQSTAAIAIALSNLGRMSEGIYLWNTAEFGMLELADEYCSISSIMPQKKNPVALEMIRGEGILVASQLNGMMGILKALPPGGGREWGYVHRAFPVCANTALGAIKTMAGIVSTLVVKPDVMARRAAEGFSTVTELADQIVRHADLSFRQAHHIVGLTTLEAAKAGKKADEITGAMLDAAAKEVIGRPLGLDEQVVRKALDPFENVRVRSVVGGPAPDEVRRMIEDRNAVLAQDTDRLEHRRRQLAQAAEGLQDAVAAIMHH</sequence>
<evidence type="ECO:0000256" key="5">
    <source>
        <dbReference type="HAMAP-Rule" id="MF_00006"/>
    </source>
</evidence>
<proteinExistence type="inferred from homology"/>
<comment type="pathway">
    <text evidence="1 5">Amino-acid biosynthesis; L-arginine biosynthesis; L-arginine from L-ornithine and carbamoyl phosphate: step 3/3.</text>
</comment>
<dbReference type="PANTHER" id="PTHR43814:SF1">
    <property type="entry name" value="ARGININOSUCCINATE LYASE"/>
    <property type="match status" value="1"/>
</dbReference>
<dbReference type="InterPro" id="IPR009049">
    <property type="entry name" value="Argininosuccinate_lyase"/>
</dbReference>
<dbReference type="PANTHER" id="PTHR43814">
    <property type="entry name" value="ARGININOSUCCINATE LYASE"/>
    <property type="match status" value="1"/>
</dbReference>
<keyword evidence="5" id="KW-0028">Amino-acid biosynthesis</keyword>
<comment type="subcellular location">
    <subcellularLocation>
        <location evidence="5">Cytoplasm</location>
    </subcellularLocation>
</comment>
<evidence type="ECO:0000259" key="7">
    <source>
        <dbReference type="Pfam" id="PF00206"/>
    </source>
</evidence>
<evidence type="ECO:0000256" key="2">
    <source>
        <dbReference type="ARBA" id="ARBA00012338"/>
    </source>
</evidence>
<evidence type="ECO:0000256" key="1">
    <source>
        <dbReference type="ARBA" id="ARBA00004941"/>
    </source>
</evidence>
<dbReference type="GO" id="GO:0005829">
    <property type="term" value="C:cytosol"/>
    <property type="evidence" value="ECO:0007669"/>
    <property type="project" value="TreeGrafter"/>
</dbReference>
<dbReference type="NCBIfam" id="TIGR00838">
    <property type="entry name" value="argH"/>
    <property type="match status" value="1"/>
</dbReference>
<keyword evidence="5" id="KW-0963">Cytoplasm</keyword>
<feature type="domain" description="Fumarate lyase N-terminal" evidence="7">
    <location>
        <begin position="86"/>
        <end position="300"/>
    </location>
</feature>
<reference evidence="9 10" key="1">
    <citation type="journal article" date="2019" name="Nat. Microbiol.">
        <title>Mediterranean grassland soil C-N compound turnover is dependent on rainfall and depth, and is mediated by genomically divergent microorganisms.</title>
        <authorList>
            <person name="Diamond S."/>
            <person name="Andeer P.F."/>
            <person name="Li Z."/>
            <person name="Crits-Christoph A."/>
            <person name="Burstein D."/>
            <person name="Anantharaman K."/>
            <person name="Lane K.R."/>
            <person name="Thomas B.C."/>
            <person name="Pan C."/>
            <person name="Northen T.R."/>
            <person name="Banfield J.F."/>
        </authorList>
    </citation>
    <scope>NUCLEOTIDE SEQUENCE [LARGE SCALE GENOMIC DNA]</scope>
    <source>
        <strain evidence="9">NP_5</strain>
    </source>
</reference>
<keyword evidence="3 5" id="KW-0055">Arginine biosynthesis</keyword>
<dbReference type="Gene3D" id="1.10.275.10">
    <property type="entry name" value="Fumarase/aspartase (N-terminal domain)"/>
    <property type="match status" value="1"/>
</dbReference>
<gene>
    <name evidence="5 9" type="primary">argH</name>
    <name evidence="9" type="ORF">E6H02_04705</name>
</gene>
<feature type="region of interest" description="Disordered" evidence="6">
    <location>
        <begin position="1"/>
        <end position="33"/>
    </location>
</feature>
<evidence type="ECO:0000256" key="4">
    <source>
        <dbReference type="ARBA" id="ARBA00023239"/>
    </source>
</evidence>
<feature type="domain" description="Argininosuccinate lyase C-terminal" evidence="8">
    <location>
        <begin position="369"/>
        <end position="445"/>
    </location>
</feature>
<dbReference type="InterPro" id="IPR022761">
    <property type="entry name" value="Fumarate_lyase_N"/>
</dbReference>
<evidence type="ECO:0000256" key="3">
    <source>
        <dbReference type="ARBA" id="ARBA00022571"/>
    </source>
</evidence>
<evidence type="ECO:0000259" key="8">
    <source>
        <dbReference type="Pfam" id="PF14698"/>
    </source>
</evidence>
<evidence type="ECO:0000256" key="6">
    <source>
        <dbReference type="SAM" id="MobiDB-lite"/>
    </source>
</evidence>
<evidence type="ECO:0000313" key="9">
    <source>
        <dbReference type="EMBL" id="TMJ13763.1"/>
    </source>
</evidence>
<dbReference type="Gene3D" id="1.10.40.30">
    <property type="entry name" value="Fumarase/aspartase (C-terminal domain)"/>
    <property type="match status" value="1"/>
</dbReference>
<name>A0A537M0F2_9BACT</name>
<dbReference type="UniPathway" id="UPA00068">
    <property type="reaction ID" value="UER00114"/>
</dbReference>
<dbReference type="GO" id="GO:0042450">
    <property type="term" value="P:L-arginine biosynthetic process via ornithine"/>
    <property type="evidence" value="ECO:0007669"/>
    <property type="project" value="UniProtKB-UniRule"/>
</dbReference>
<comment type="catalytic activity">
    <reaction evidence="5">
        <text>2-(N(omega)-L-arginino)succinate = fumarate + L-arginine</text>
        <dbReference type="Rhea" id="RHEA:24020"/>
        <dbReference type="ChEBI" id="CHEBI:29806"/>
        <dbReference type="ChEBI" id="CHEBI:32682"/>
        <dbReference type="ChEBI" id="CHEBI:57472"/>
        <dbReference type="EC" id="4.3.2.1"/>
    </reaction>
</comment>
<accession>A0A537M0F2</accession>
<dbReference type="EC" id="4.3.2.1" evidence="2 5"/>
<dbReference type="PRINTS" id="PR00145">
    <property type="entry name" value="ARGSUCLYASE"/>
</dbReference>
<dbReference type="InterPro" id="IPR008948">
    <property type="entry name" value="L-Aspartase-like"/>
</dbReference>
<dbReference type="Gene3D" id="1.20.200.10">
    <property type="entry name" value="Fumarase/aspartase (Central domain)"/>
    <property type="match status" value="1"/>
</dbReference>
<comment type="caution">
    <text evidence="9">The sequence shown here is derived from an EMBL/GenBank/DDBJ whole genome shotgun (WGS) entry which is preliminary data.</text>
</comment>
<dbReference type="Proteomes" id="UP000320393">
    <property type="component" value="Unassembled WGS sequence"/>
</dbReference>
<dbReference type="InterPro" id="IPR000362">
    <property type="entry name" value="Fumarate_lyase_fam"/>
</dbReference>
<comment type="similarity">
    <text evidence="5">Belongs to the lyase 1 family. Argininosuccinate lyase subfamily.</text>
</comment>
<dbReference type="AlphaFoldDB" id="A0A537M0F2"/>
<feature type="compositionally biased region" description="Polar residues" evidence="6">
    <location>
        <begin position="11"/>
        <end position="24"/>
    </location>
</feature>
<dbReference type="Pfam" id="PF00206">
    <property type="entry name" value="Lyase_1"/>
    <property type="match status" value="1"/>
</dbReference>
<organism evidence="9 10">
    <name type="scientific">Candidatus Segetimicrobium genomatis</name>
    <dbReference type="NCBI Taxonomy" id="2569760"/>
    <lineage>
        <taxon>Bacteria</taxon>
        <taxon>Bacillati</taxon>
        <taxon>Candidatus Sysuimicrobiota</taxon>
        <taxon>Candidatus Sysuimicrobiia</taxon>
        <taxon>Candidatus Sysuimicrobiales</taxon>
        <taxon>Candidatus Segetimicrobiaceae</taxon>
        <taxon>Candidatus Segetimicrobium</taxon>
    </lineage>
</organism>
<dbReference type="EMBL" id="VBAM01000147">
    <property type="protein sequence ID" value="TMJ13763.1"/>
    <property type="molecule type" value="Genomic_DNA"/>
</dbReference>
<evidence type="ECO:0000313" key="10">
    <source>
        <dbReference type="Proteomes" id="UP000320393"/>
    </source>
</evidence>
<dbReference type="PRINTS" id="PR00149">
    <property type="entry name" value="FUMRATELYASE"/>
</dbReference>
<dbReference type="SUPFAM" id="SSF48557">
    <property type="entry name" value="L-aspartase-like"/>
    <property type="match status" value="1"/>
</dbReference>